<protein>
    <submittedName>
        <fullName evidence="2">Uncharacterized protein</fullName>
    </submittedName>
</protein>
<sequence>MSTKLEWPTQRRNSACSSSSSSSSSLYPSTSCQQEDLFSLDNVWKTAQQELPNPTGRPLMEVTPNVRAPYFDASYTTQAVLQNQHVITTCYGCSTKLACLYGMQYVACPACHGVGLVEERITLTYPRKACGVGIGLRRKQQKKQQQQQPENNKPVVASSA</sequence>
<feature type="region of interest" description="Disordered" evidence="1">
    <location>
        <begin position="1"/>
        <end position="29"/>
    </location>
</feature>
<dbReference type="EMBL" id="CAICTM010000114">
    <property type="protein sequence ID" value="CAB9501694.1"/>
    <property type="molecule type" value="Genomic_DNA"/>
</dbReference>
<feature type="region of interest" description="Disordered" evidence="1">
    <location>
        <begin position="141"/>
        <end position="160"/>
    </location>
</feature>
<proteinExistence type="predicted"/>
<reference evidence="2" key="1">
    <citation type="submission" date="2020-06" db="EMBL/GenBank/DDBJ databases">
        <authorList>
            <consortium name="Plant Systems Biology data submission"/>
        </authorList>
    </citation>
    <scope>NUCLEOTIDE SEQUENCE</scope>
    <source>
        <strain evidence="2">D6</strain>
    </source>
</reference>
<accession>A0A9N8DL23</accession>
<gene>
    <name evidence="2" type="ORF">SEMRO_115_G056870.1</name>
</gene>
<keyword evidence="3" id="KW-1185">Reference proteome</keyword>
<organism evidence="2 3">
    <name type="scientific">Seminavis robusta</name>
    <dbReference type="NCBI Taxonomy" id="568900"/>
    <lineage>
        <taxon>Eukaryota</taxon>
        <taxon>Sar</taxon>
        <taxon>Stramenopiles</taxon>
        <taxon>Ochrophyta</taxon>
        <taxon>Bacillariophyta</taxon>
        <taxon>Bacillariophyceae</taxon>
        <taxon>Bacillariophycidae</taxon>
        <taxon>Naviculales</taxon>
        <taxon>Naviculaceae</taxon>
        <taxon>Seminavis</taxon>
    </lineage>
</organism>
<evidence type="ECO:0000313" key="3">
    <source>
        <dbReference type="Proteomes" id="UP001153069"/>
    </source>
</evidence>
<comment type="caution">
    <text evidence="2">The sequence shown here is derived from an EMBL/GenBank/DDBJ whole genome shotgun (WGS) entry which is preliminary data.</text>
</comment>
<name>A0A9N8DL23_9STRA</name>
<feature type="compositionally biased region" description="Low complexity" evidence="1">
    <location>
        <begin position="14"/>
        <end position="29"/>
    </location>
</feature>
<evidence type="ECO:0000313" key="2">
    <source>
        <dbReference type="EMBL" id="CAB9501694.1"/>
    </source>
</evidence>
<dbReference type="AlphaFoldDB" id="A0A9N8DL23"/>
<evidence type="ECO:0000256" key="1">
    <source>
        <dbReference type="SAM" id="MobiDB-lite"/>
    </source>
</evidence>
<dbReference type="Proteomes" id="UP001153069">
    <property type="component" value="Unassembled WGS sequence"/>
</dbReference>